<dbReference type="EMBL" id="JARQZJ010000092">
    <property type="protein sequence ID" value="KAK9884269.1"/>
    <property type="molecule type" value="Genomic_DNA"/>
</dbReference>
<dbReference type="InterPro" id="IPR008928">
    <property type="entry name" value="6-hairpin_glycosidase_sf"/>
</dbReference>
<gene>
    <name evidence="3" type="ORF">WA026_005221</name>
</gene>
<feature type="domain" description="Glycosyl-hydrolase family 116 catalytic region" evidence="1">
    <location>
        <begin position="435"/>
        <end position="799"/>
    </location>
</feature>
<protein>
    <recommendedName>
        <fullName evidence="5">NLGase</fullName>
    </recommendedName>
</protein>
<dbReference type="GO" id="GO:0008422">
    <property type="term" value="F:beta-glucosidase activity"/>
    <property type="evidence" value="ECO:0007669"/>
    <property type="project" value="TreeGrafter"/>
</dbReference>
<evidence type="ECO:0000259" key="1">
    <source>
        <dbReference type="Pfam" id="PF04685"/>
    </source>
</evidence>
<dbReference type="Gene3D" id="1.50.10.10">
    <property type="match status" value="1"/>
</dbReference>
<dbReference type="Pfam" id="PF04685">
    <property type="entry name" value="DUF608"/>
    <property type="match status" value="1"/>
</dbReference>
<dbReference type="PANTHER" id="PTHR12654">
    <property type="entry name" value="BILE ACID BETA-GLUCOSIDASE-RELATED"/>
    <property type="match status" value="1"/>
</dbReference>
<dbReference type="Proteomes" id="UP001431783">
    <property type="component" value="Unassembled WGS sequence"/>
</dbReference>
<comment type="caution">
    <text evidence="3">The sequence shown here is derived from an EMBL/GenBank/DDBJ whole genome shotgun (WGS) entry which is preliminary data.</text>
</comment>
<dbReference type="InterPro" id="IPR006775">
    <property type="entry name" value="GH116_catalytic"/>
</dbReference>
<evidence type="ECO:0000259" key="2">
    <source>
        <dbReference type="Pfam" id="PF12215"/>
    </source>
</evidence>
<evidence type="ECO:0008006" key="5">
    <source>
        <dbReference type="Google" id="ProtNLM"/>
    </source>
</evidence>
<evidence type="ECO:0000313" key="3">
    <source>
        <dbReference type="EMBL" id="KAK9884269.1"/>
    </source>
</evidence>
<organism evidence="3 4">
    <name type="scientific">Henosepilachna vigintioctopunctata</name>
    <dbReference type="NCBI Taxonomy" id="420089"/>
    <lineage>
        <taxon>Eukaryota</taxon>
        <taxon>Metazoa</taxon>
        <taxon>Ecdysozoa</taxon>
        <taxon>Arthropoda</taxon>
        <taxon>Hexapoda</taxon>
        <taxon>Insecta</taxon>
        <taxon>Pterygota</taxon>
        <taxon>Neoptera</taxon>
        <taxon>Endopterygota</taxon>
        <taxon>Coleoptera</taxon>
        <taxon>Polyphaga</taxon>
        <taxon>Cucujiformia</taxon>
        <taxon>Coccinelloidea</taxon>
        <taxon>Coccinellidae</taxon>
        <taxon>Epilachninae</taxon>
        <taxon>Epilachnini</taxon>
        <taxon>Henosepilachna</taxon>
    </lineage>
</organism>
<dbReference type="InterPro" id="IPR024462">
    <property type="entry name" value="GH116_N"/>
</dbReference>
<keyword evidence="4" id="KW-1185">Reference proteome</keyword>
<accession>A0AAW1UMH7</accession>
<dbReference type="Pfam" id="PF12215">
    <property type="entry name" value="Glyco_hydr_116N"/>
    <property type="match status" value="1"/>
</dbReference>
<dbReference type="GO" id="GO:0005975">
    <property type="term" value="P:carbohydrate metabolic process"/>
    <property type="evidence" value="ECO:0007669"/>
    <property type="project" value="InterPro"/>
</dbReference>
<sequence>MNRKENDIPNYGLKLKLNHNYPENRRPAVIPNLRAFLSMFWSICRYLVYYLKYWWNGRIVIMDFLKPQRSKQAYGVPIGGIGGGTIGRGYKGEFLRFQMKPGLYEWTTVEANQFIVTIKNEDQETIFHSLLSTFQKKKLESWVSLLDGSKCEYVGLYPRSWTVYDLSEYGIKLICRQVSPVIPHNYKDSSLPCAIFEWTIENVCTNNRTVTIAFTFKSGTGNKTDDKASISHCKAFTFGNSKGVILYHTISGMPCSYVLSAECEDNQNISKCLYFDPESDGLIPWTQLKENGMFDVDPVGQSEVIHGEMACGIAVKTEIKPDTVGIIKNSLVWDMPTINFPMKKKKYYRKYTEFFGRENAALRMAQYAFQNYSVWDKAIYEWQSKVLDDRNLPTWFKTAIFNHLYFVSDGGSIWVTLEEDEAAKLPESDYRKVYGRFAYLEGHEYRMYNTQDVHFYASVALSMNWPHLQKVLQYDLNEIIFKEYPEKIKTLHKGTMMKRKEQYSLPHDMGGPGEEPFILPNAYCLHDVNDWKDLNSKFVLQVFRDAWNALDGSVDDIFLGDMYEACYIATMKLLKFDKDNDGLIENEAKPDQTYDAWPMTGPSAYCGGLWLACLFAMTKISERLNKREDQSKFQNLLKKGIRSFDEKLWNGSYYNFDCSDERYKSIMSDQLCGHWYLRSTGFKHEVFPENNVKSSLKTIYENNVLSVAEGQLGAVNGFIDGGPDYGSIQSREIWTGTTYSLASAMIFEGMIDEGFKTAEGLYNSMTYKHGLAFDYPEALNIEKSYRSIGYMRPLSIWSMLLAYQMNTSGTATENA</sequence>
<reference evidence="3 4" key="1">
    <citation type="submission" date="2023-03" db="EMBL/GenBank/DDBJ databases">
        <title>Genome insight into feeding habits of ladybird beetles.</title>
        <authorList>
            <person name="Li H.-S."/>
            <person name="Huang Y.-H."/>
            <person name="Pang H."/>
        </authorList>
    </citation>
    <scope>NUCLEOTIDE SEQUENCE [LARGE SCALE GENOMIC DNA]</scope>
    <source>
        <strain evidence="3">SYSU_2023b</strain>
        <tissue evidence="3">Whole body</tissue>
    </source>
</reference>
<name>A0AAW1UMH7_9CUCU</name>
<dbReference type="InterPro" id="IPR052566">
    <property type="entry name" value="Non-lysos_glucosylceramidase"/>
</dbReference>
<dbReference type="AlphaFoldDB" id="A0AAW1UMH7"/>
<proteinExistence type="predicted"/>
<evidence type="ECO:0000313" key="4">
    <source>
        <dbReference type="Proteomes" id="UP001431783"/>
    </source>
</evidence>
<dbReference type="InterPro" id="IPR012341">
    <property type="entry name" value="6hp_glycosidase-like_sf"/>
</dbReference>
<feature type="domain" description="Glycosyl-hydrolase family 116 N-terminal" evidence="2">
    <location>
        <begin position="75"/>
        <end position="375"/>
    </location>
</feature>
<dbReference type="SUPFAM" id="SSF48208">
    <property type="entry name" value="Six-hairpin glycosidases"/>
    <property type="match status" value="1"/>
</dbReference>
<dbReference type="PANTHER" id="PTHR12654:SF0">
    <property type="entry name" value="NON-LYSOSOMAL GLUCOSYLCERAMIDASE"/>
    <property type="match status" value="1"/>
</dbReference>